<reference evidence="2" key="1">
    <citation type="submission" date="2018-05" db="EMBL/GenBank/DDBJ databases">
        <authorList>
            <person name="Lanie J.A."/>
            <person name="Ng W.-L."/>
            <person name="Kazmierczak K.M."/>
            <person name="Andrzejewski T.M."/>
            <person name="Davidsen T.M."/>
            <person name="Wayne K.J."/>
            <person name="Tettelin H."/>
            <person name="Glass J.I."/>
            <person name="Rusch D."/>
            <person name="Podicherti R."/>
            <person name="Tsui H.-C.T."/>
            <person name="Winkler M.E."/>
        </authorList>
    </citation>
    <scope>NUCLEOTIDE SEQUENCE</scope>
</reference>
<feature type="domain" description="Scaffold protein Nfu/NifU N-terminal" evidence="1">
    <location>
        <begin position="70"/>
        <end position="152"/>
    </location>
</feature>
<name>A0A383DL34_9ZZZZ</name>
<dbReference type="Pfam" id="PF08712">
    <property type="entry name" value="Nfu_N"/>
    <property type="match status" value="1"/>
</dbReference>
<dbReference type="SUPFAM" id="SSF110836">
    <property type="entry name" value="Hypothetical protein SAV1430"/>
    <property type="match status" value="1"/>
</dbReference>
<protein>
    <recommendedName>
        <fullName evidence="1">Scaffold protein Nfu/NifU N-terminal domain-containing protein</fullName>
    </recommendedName>
</protein>
<proteinExistence type="predicted"/>
<accession>A0A383DL34</accession>
<sequence>MTKHPIWCLFKNVRPRATDIKYYQSVKNFMSKFGDWLEEYFGIPANKADDTALSKTAPPTSKKSSDFHVLRVQPTPNPNAFQFVINAPIIASGSKTFENVDDAKGDFFAEALFEIYGVESAYLKESFVTITKAETVGWHTIFEKVGETIENKIRYYDIPDKKEPVGEKAETILDKFHKEDFPNCNEKEKTLIVEAVLDQAIRPALANDGGGV</sequence>
<gene>
    <name evidence="2" type="ORF">METZ01_LOCUS497412</name>
</gene>
<evidence type="ECO:0000259" key="1">
    <source>
        <dbReference type="SMART" id="SM00932"/>
    </source>
</evidence>
<organism evidence="2">
    <name type="scientific">marine metagenome</name>
    <dbReference type="NCBI Taxonomy" id="408172"/>
    <lineage>
        <taxon>unclassified sequences</taxon>
        <taxon>metagenomes</taxon>
        <taxon>ecological metagenomes</taxon>
    </lineage>
</organism>
<dbReference type="AlphaFoldDB" id="A0A383DL34"/>
<dbReference type="InterPro" id="IPR014824">
    <property type="entry name" value="Nfu/NifU_N"/>
</dbReference>
<feature type="non-terminal residue" evidence="2">
    <location>
        <position position="212"/>
    </location>
</feature>
<dbReference type="EMBL" id="UINC01217799">
    <property type="protein sequence ID" value="SVE44558.1"/>
    <property type="molecule type" value="Genomic_DNA"/>
</dbReference>
<evidence type="ECO:0000313" key="2">
    <source>
        <dbReference type="EMBL" id="SVE44558.1"/>
    </source>
</evidence>
<dbReference type="InterPro" id="IPR036498">
    <property type="entry name" value="Nfu/NifU_N_sf"/>
</dbReference>
<dbReference type="Gene3D" id="3.30.1370.70">
    <property type="entry name" value="Scaffold protein Nfu/NifU, N-terminal domain"/>
    <property type="match status" value="1"/>
</dbReference>
<dbReference type="SMART" id="SM00932">
    <property type="entry name" value="Nfu_N"/>
    <property type="match status" value="1"/>
</dbReference>